<evidence type="ECO:0000256" key="3">
    <source>
        <dbReference type="ARBA" id="ARBA00023015"/>
    </source>
</evidence>
<accession>A0A6G0VJX2</accession>
<comment type="subunit">
    <text evidence="1">Self-associates forming complexes of several hundred monomers.</text>
</comment>
<sequence>FKFSSSMEDDGKTKRKGYMSISQKQRLIDLLTEEHALRFAKKLNAIPGGNKTAQEWKRAWADLKTKTKEKHFQIKKYANKTGGGPSCPTHLNEIDEQILSLINPTTITGHVDVTESHVEFNFPSDSNCASIGDEIAIEGDELTENRIENLEKSIEDNEITINETIGPIDDSDFNFVTLLNMTPSLPFNQEKRLDTSEVQDKIQDSVVIEKYPKKNQKRRSMGAVRLQNSVTVTEHLVEIGRQKLLIKQ</sequence>
<keyword evidence="4" id="KW-0804">Transcription</keyword>
<gene>
    <name evidence="7" type="ORF">FWK35_00034669</name>
</gene>
<feature type="non-terminal residue" evidence="7">
    <location>
        <position position="248"/>
    </location>
</feature>
<dbReference type="Pfam" id="PF13873">
    <property type="entry name" value="Myb_DNA-bind_5"/>
    <property type="match status" value="1"/>
</dbReference>
<dbReference type="AlphaFoldDB" id="A0A6G0VJX2"/>
<feature type="non-terminal residue" evidence="7">
    <location>
        <position position="1"/>
    </location>
</feature>
<organism evidence="7 8">
    <name type="scientific">Aphis craccivora</name>
    <name type="common">Cowpea aphid</name>
    <dbReference type="NCBI Taxonomy" id="307492"/>
    <lineage>
        <taxon>Eukaryota</taxon>
        <taxon>Metazoa</taxon>
        <taxon>Ecdysozoa</taxon>
        <taxon>Arthropoda</taxon>
        <taxon>Hexapoda</taxon>
        <taxon>Insecta</taxon>
        <taxon>Pterygota</taxon>
        <taxon>Neoptera</taxon>
        <taxon>Paraneoptera</taxon>
        <taxon>Hemiptera</taxon>
        <taxon>Sternorrhyncha</taxon>
        <taxon>Aphidomorpha</taxon>
        <taxon>Aphidoidea</taxon>
        <taxon>Aphididae</taxon>
        <taxon>Aphidini</taxon>
        <taxon>Aphis</taxon>
        <taxon>Aphis</taxon>
    </lineage>
</organism>
<evidence type="ECO:0000259" key="6">
    <source>
        <dbReference type="Pfam" id="PF13873"/>
    </source>
</evidence>
<evidence type="ECO:0000313" key="7">
    <source>
        <dbReference type="EMBL" id="KAF0692392.1"/>
    </source>
</evidence>
<feature type="domain" description="Myb/SANT-like DNA-binding" evidence="6">
    <location>
        <begin position="40"/>
        <end position="71"/>
    </location>
</feature>
<name>A0A6G0VJX2_APHCR</name>
<keyword evidence="3" id="KW-0805">Transcription regulation</keyword>
<keyword evidence="8" id="KW-1185">Reference proteome</keyword>
<comment type="function">
    <text evidence="5">Involved in transvection phenomena (= synapsis-dependent gene expression), where the synaptic pairing of chromosomes carrying genes with which zeste interacts influences the expression of these genes. Zeste binds to DNA and stimulates transcription from a nearby promoter.</text>
</comment>
<comment type="caution">
    <text evidence="7">The sequence shown here is derived from an EMBL/GenBank/DDBJ whole genome shotgun (WGS) entry which is preliminary data.</text>
</comment>
<protein>
    <recommendedName>
        <fullName evidence="2">Regulatory protein zeste</fullName>
    </recommendedName>
</protein>
<dbReference type="PANTHER" id="PTHR23098">
    <property type="entry name" value="AGAP001331-PA-RELATED"/>
    <property type="match status" value="1"/>
</dbReference>
<evidence type="ECO:0000256" key="2">
    <source>
        <dbReference type="ARBA" id="ARBA00016807"/>
    </source>
</evidence>
<dbReference type="InterPro" id="IPR028002">
    <property type="entry name" value="Myb_DNA-bind_5"/>
</dbReference>
<evidence type="ECO:0000313" key="8">
    <source>
        <dbReference type="Proteomes" id="UP000478052"/>
    </source>
</evidence>
<dbReference type="GO" id="GO:0005634">
    <property type="term" value="C:nucleus"/>
    <property type="evidence" value="ECO:0007669"/>
    <property type="project" value="TreeGrafter"/>
</dbReference>
<dbReference type="Proteomes" id="UP000478052">
    <property type="component" value="Unassembled WGS sequence"/>
</dbReference>
<reference evidence="7 8" key="1">
    <citation type="submission" date="2019-08" db="EMBL/GenBank/DDBJ databases">
        <title>Whole genome of Aphis craccivora.</title>
        <authorList>
            <person name="Voronova N.V."/>
            <person name="Shulinski R.S."/>
            <person name="Bandarenka Y.V."/>
            <person name="Zhorov D.G."/>
            <person name="Warner D."/>
        </authorList>
    </citation>
    <scope>NUCLEOTIDE SEQUENCE [LARGE SCALE GENOMIC DNA]</scope>
    <source>
        <strain evidence="7">180601</strain>
        <tissue evidence="7">Whole Body</tissue>
    </source>
</reference>
<evidence type="ECO:0000256" key="4">
    <source>
        <dbReference type="ARBA" id="ARBA00023163"/>
    </source>
</evidence>
<dbReference type="PANTHER" id="PTHR23098:SF16">
    <property type="entry name" value="REGULATORY PROTEIN ZESTE"/>
    <property type="match status" value="1"/>
</dbReference>
<dbReference type="OrthoDB" id="6592126at2759"/>
<evidence type="ECO:0000256" key="1">
    <source>
        <dbReference type="ARBA" id="ARBA00011764"/>
    </source>
</evidence>
<dbReference type="EMBL" id="VUJU01015720">
    <property type="protein sequence ID" value="KAF0692392.1"/>
    <property type="molecule type" value="Genomic_DNA"/>
</dbReference>
<evidence type="ECO:0000256" key="5">
    <source>
        <dbReference type="ARBA" id="ARBA00025466"/>
    </source>
</evidence>
<proteinExistence type="predicted"/>